<proteinExistence type="predicted"/>
<keyword evidence="4" id="KW-1185">Reference proteome</keyword>
<evidence type="ECO:0000259" key="1">
    <source>
        <dbReference type="Pfam" id="PF16977"/>
    </source>
</evidence>
<dbReference type="HOGENOM" id="CLU_078629_0_0_1"/>
<accession>N1PB95</accession>
<dbReference type="OMA" id="HENEEWF"/>
<dbReference type="OrthoDB" id="5954510at2759"/>
<organism evidence="2">
    <name type="scientific">Capitella teleta</name>
    <name type="common">Polychaete worm</name>
    <dbReference type="NCBI Taxonomy" id="283909"/>
    <lineage>
        <taxon>Eukaryota</taxon>
        <taxon>Metazoa</taxon>
        <taxon>Spiralia</taxon>
        <taxon>Lophotrochozoa</taxon>
        <taxon>Annelida</taxon>
        <taxon>Polychaeta</taxon>
        <taxon>Sedentaria</taxon>
        <taxon>Scolecida</taxon>
        <taxon>Capitellidae</taxon>
        <taxon>Capitella</taxon>
    </lineage>
</organism>
<reference evidence="4" key="1">
    <citation type="submission" date="2012-12" db="EMBL/GenBank/DDBJ databases">
        <authorList>
            <person name="Hellsten U."/>
            <person name="Grimwood J."/>
            <person name="Chapman J.A."/>
            <person name="Shapiro H."/>
            <person name="Aerts A."/>
            <person name="Otillar R.P."/>
            <person name="Terry A.Y."/>
            <person name="Boore J.L."/>
            <person name="Simakov O."/>
            <person name="Marletaz F."/>
            <person name="Cho S.-J."/>
            <person name="Edsinger-Gonzales E."/>
            <person name="Havlak P."/>
            <person name="Kuo D.-H."/>
            <person name="Larsson T."/>
            <person name="Lv J."/>
            <person name="Arendt D."/>
            <person name="Savage R."/>
            <person name="Osoegawa K."/>
            <person name="de Jong P."/>
            <person name="Lindberg D.R."/>
            <person name="Seaver E.C."/>
            <person name="Weisblat D.A."/>
            <person name="Putnam N.H."/>
            <person name="Grigoriev I.V."/>
            <person name="Rokhsar D.S."/>
        </authorList>
    </citation>
    <scope>NUCLEOTIDE SEQUENCE</scope>
    <source>
        <strain evidence="4">I ESC-2004</strain>
    </source>
</reference>
<gene>
    <name evidence="2" type="ORF">CAPTEDRAFT_180131</name>
</gene>
<dbReference type="AlphaFoldDB" id="N1PB95"/>
<protein>
    <recommendedName>
        <fullName evidence="1">Apextrin C-terminal domain-containing protein</fullName>
    </recommendedName>
</protein>
<reference evidence="2 4" key="2">
    <citation type="journal article" date="2013" name="Nature">
        <title>Insights into bilaterian evolution from three spiralian genomes.</title>
        <authorList>
            <person name="Simakov O."/>
            <person name="Marletaz F."/>
            <person name="Cho S.J."/>
            <person name="Edsinger-Gonzales E."/>
            <person name="Havlak P."/>
            <person name="Hellsten U."/>
            <person name="Kuo D.H."/>
            <person name="Larsson T."/>
            <person name="Lv J."/>
            <person name="Arendt D."/>
            <person name="Savage R."/>
            <person name="Osoegawa K."/>
            <person name="de Jong P."/>
            <person name="Grimwood J."/>
            <person name="Chapman J.A."/>
            <person name="Shapiro H."/>
            <person name="Aerts A."/>
            <person name="Otillar R.P."/>
            <person name="Terry A.Y."/>
            <person name="Boore J.L."/>
            <person name="Grigoriev I.V."/>
            <person name="Lindberg D.R."/>
            <person name="Seaver E.C."/>
            <person name="Weisblat D.A."/>
            <person name="Putnam N.H."/>
            <person name="Rokhsar D.S."/>
        </authorList>
    </citation>
    <scope>NUCLEOTIDE SEQUENCE</scope>
    <source>
        <strain evidence="2 4">I ESC-2004</strain>
    </source>
</reference>
<evidence type="ECO:0000313" key="4">
    <source>
        <dbReference type="Proteomes" id="UP000014760"/>
    </source>
</evidence>
<dbReference type="EMBL" id="KB291798">
    <property type="protein sequence ID" value="ELU18815.1"/>
    <property type="molecule type" value="Genomic_DNA"/>
</dbReference>
<reference evidence="3" key="3">
    <citation type="submission" date="2015-06" db="UniProtKB">
        <authorList>
            <consortium name="EnsemblMetazoa"/>
        </authorList>
    </citation>
    <scope>IDENTIFICATION</scope>
</reference>
<evidence type="ECO:0000313" key="3">
    <source>
        <dbReference type="EnsemblMetazoa" id="CapteP180131"/>
    </source>
</evidence>
<dbReference type="EnsemblMetazoa" id="CapteT180131">
    <property type="protein sequence ID" value="CapteP180131"/>
    <property type="gene ID" value="CapteG180131"/>
</dbReference>
<evidence type="ECO:0000313" key="2">
    <source>
        <dbReference type="EMBL" id="ELU18815.1"/>
    </source>
</evidence>
<dbReference type="InterPro" id="IPR031569">
    <property type="entry name" value="ApeC"/>
</dbReference>
<sequence>MCVAGVHGWPEGTYGLPMATSGCPASQDFDRTQNTEDESKASDSIHLAGVSSDLSDSIVQNFCMKTSYTQDGDYVFTKGQYCLFKKGECPAGFKEGWIYWDDDSSFIWEDEIQNHSGTLPDGEYDSNTKIFYCCRNDGPVSKALRLPKEAPFFLFKVGEECMHVSCMEASEEWVYWSDESTLNLNGRGGLHPDVQRSRYPWRYTKLFYCYYTLRGGKNILWMHFCLNL</sequence>
<feature type="domain" description="Apextrin C-terminal" evidence="1">
    <location>
        <begin position="9"/>
        <end position="211"/>
    </location>
</feature>
<dbReference type="Pfam" id="PF16977">
    <property type="entry name" value="ApeC"/>
    <property type="match status" value="1"/>
</dbReference>
<name>N1PB95_CAPTE</name>
<dbReference type="EMBL" id="AMQN01000021">
    <property type="status" value="NOT_ANNOTATED_CDS"/>
    <property type="molecule type" value="Genomic_DNA"/>
</dbReference>
<dbReference type="PANTHER" id="PTHR19324">
    <property type="entry name" value="PERFORIN-LIKE PROTEIN 1"/>
    <property type="match status" value="1"/>
</dbReference>
<dbReference type="PANTHER" id="PTHR19324:SF33">
    <property type="entry name" value="MUCIN-5AC"/>
    <property type="match status" value="1"/>
</dbReference>
<dbReference type="Proteomes" id="UP000014760">
    <property type="component" value="Unassembled WGS sequence"/>
</dbReference>